<dbReference type="RefSeq" id="WP_330109140.1">
    <property type="nucleotide sequence ID" value="NZ_JAZDQT010000003.1"/>
</dbReference>
<evidence type="ECO:0000313" key="3">
    <source>
        <dbReference type="Proteomes" id="UP001336835"/>
    </source>
</evidence>
<feature type="transmembrane region" description="Helical" evidence="1">
    <location>
        <begin position="116"/>
        <end position="137"/>
    </location>
</feature>
<organism evidence="2 3">
    <name type="scientific">Pedobacter albus</name>
    <dbReference type="NCBI Taxonomy" id="3113905"/>
    <lineage>
        <taxon>Bacteria</taxon>
        <taxon>Pseudomonadati</taxon>
        <taxon>Bacteroidota</taxon>
        <taxon>Sphingobacteriia</taxon>
        <taxon>Sphingobacteriales</taxon>
        <taxon>Sphingobacteriaceae</taxon>
        <taxon>Pedobacter</taxon>
    </lineage>
</organism>
<feature type="transmembrane region" description="Helical" evidence="1">
    <location>
        <begin position="370"/>
        <end position="403"/>
    </location>
</feature>
<dbReference type="PANTHER" id="PTHR37422">
    <property type="entry name" value="TEICHURONIC ACID BIOSYNTHESIS PROTEIN TUAE"/>
    <property type="match status" value="1"/>
</dbReference>
<feature type="transmembrane region" description="Helical" evidence="1">
    <location>
        <begin position="178"/>
        <end position="197"/>
    </location>
</feature>
<accession>A0ABU7IBI2</accession>
<proteinExistence type="predicted"/>
<protein>
    <recommendedName>
        <fullName evidence="4">O-antigen ligase domain-containing protein</fullName>
    </recommendedName>
</protein>
<keyword evidence="1" id="KW-0812">Transmembrane</keyword>
<sequence>MKKLIYLYVLAMPFVSAFAISEHLNISLLISVFMLAMIPLDLYFTKKINRTNIKMHSIFILCFLITILFSYTLNSFGDQTTTNHLFAYLTIFSCSFLSVQYWLLKNCDDQQFYRRLLFFITLSIVVSSVYGCVEYFMAIRGTPIDNYIPRVAVQEYDADGLGDVFRTRRIRGFAEESGHFAFMLEILAPLAIFYLFYSGYSKMKLIIKVAILLLLIATLLFTLSTAAFLIIPVAIFLSCCLYWRKVLRNIKSILIKLIPVFVVLGLLLAQLPLKLLIELAIGSKFDSSSADERSGRFTSFIETFPNSRIENLLIGYGPSGYKTAGLKDAFLSLIPTILFESGIIGLLFFISALAYVFYQLLAIKSKINFFLAVGFISGFLHYIVIANYWYPWFWFLCVFIIYFKQKEEREQIFND</sequence>
<name>A0ABU7IBI2_9SPHI</name>
<keyword evidence="1" id="KW-0472">Membrane</keyword>
<comment type="caution">
    <text evidence="2">The sequence shown here is derived from an EMBL/GenBank/DDBJ whole genome shotgun (WGS) entry which is preliminary data.</text>
</comment>
<dbReference type="EMBL" id="JAZDQT010000003">
    <property type="protein sequence ID" value="MEE1946850.1"/>
    <property type="molecule type" value="Genomic_DNA"/>
</dbReference>
<feature type="transmembrane region" description="Helical" evidence="1">
    <location>
        <begin position="209"/>
        <end position="237"/>
    </location>
</feature>
<dbReference type="PANTHER" id="PTHR37422:SF13">
    <property type="entry name" value="LIPOPOLYSACCHARIDE BIOSYNTHESIS PROTEIN PA4999-RELATED"/>
    <property type="match status" value="1"/>
</dbReference>
<feature type="transmembrane region" description="Helical" evidence="1">
    <location>
        <begin position="85"/>
        <end position="104"/>
    </location>
</feature>
<reference evidence="2 3" key="1">
    <citation type="submission" date="2024-01" db="EMBL/GenBank/DDBJ databases">
        <title>Pedobacter sp. nov., isolated from fresh soil.</title>
        <authorList>
            <person name="Le N.T.T."/>
        </authorList>
    </citation>
    <scope>NUCLEOTIDE SEQUENCE [LARGE SCALE GENOMIC DNA]</scope>
    <source>
        <strain evidence="2 3">KR3-3</strain>
    </source>
</reference>
<dbReference type="InterPro" id="IPR051533">
    <property type="entry name" value="WaaL-like"/>
</dbReference>
<keyword evidence="3" id="KW-1185">Reference proteome</keyword>
<evidence type="ECO:0000313" key="2">
    <source>
        <dbReference type="EMBL" id="MEE1946850.1"/>
    </source>
</evidence>
<feature type="transmembrane region" description="Helical" evidence="1">
    <location>
        <begin position="56"/>
        <end position="73"/>
    </location>
</feature>
<keyword evidence="1" id="KW-1133">Transmembrane helix</keyword>
<feature type="transmembrane region" description="Helical" evidence="1">
    <location>
        <begin position="27"/>
        <end position="44"/>
    </location>
</feature>
<feature type="transmembrane region" description="Helical" evidence="1">
    <location>
        <begin position="257"/>
        <end position="277"/>
    </location>
</feature>
<gene>
    <name evidence="2" type="ORF">VRU48_17120</name>
</gene>
<evidence type="ECO:0008006" key="4">
    <source>
        <dbReference type="Google" id="ProtNLM"/>
    </source>
</evidence>
<dbReference type="Proteomes" id="UP001336835">
    <property type="component" value="Unassembled WGS sequence"/>
</dbReference>
<evidence type="ECO:0000256" key="1">
    <source>
        <dbReference type="SAM" id="Phobius"/>
    </source>
</evidence>
<feature type="transmembrane region" description="Helical" evidence="1">
    <location>
        <begin position="337"/>
        <end position="358"/>
    </location>
</feature>